<dbReference type="eggNOG" id="COG3545">
    <property type="taxonomic scope" value="Bacteria"/>
</dbReference>
<dbReference type="PATRIC" id="fig|1384054.3.peg.1470"/>
<evidence type="ECO:0008006" key="3">
    <source>
        <dbReference type="Google" id="ProtNLM"/>
    </source>
</evidence>
<dbReference type="PANTHER" id="PTHR15394:SF3">
    <property type="entry name" value="SERINE HYDROLASE RBBP9"/>
    <property type="match status" value="1"/>
</dbReference>
<comment type="caution">
    <text evidence="1">The sequence shown here is derived from an EMBL/GenBank/DDBJ whole genome shotgun (WGS) entry which is preliminary data.</text>
</comment>
<gene>
    <name evidence="1" type="ORF">N790_07330</name>
</gene>
<sequence>MTLRAIIAHCWTGTPQAGWYPQAARALEDLDIRTQVPALPDTDAPTLEDWLAALSAAIGDADDTLLLIGHSLGAVALLHWLARAEPTRRIGGLLLVAPPITATGIAEVDTFLAPPPDLAAAGQRVQRSEAIVSLADSYLRPDPLQLSRRLLEELGAQVRLVPDRGHFSPASGHTPLPELLHWARSFLPTPPPPRN</sequence>
<dbReference type="Pfam" id="PF06821">
    <property type="entry name" value="Ser_hydrolase"/>
    <property type="match status" value="1"/>
</dbReference>
<dbReference type="STRING" id="1384054.N790_07330"/>
<dbReference type="EMBL" id="AVCH01000157">
    <property type="protein sequence ID" value="KFN47875.1"/>
    <property type="molecule type" value="Genomic_DNA"/>
</dbReference>
<accession>A0A091BU76</accession>
<dbReference type="InterPro" id="IPR029058">
    <property type="entry name" value="AB_hydrolase_fold"/>
</dbReference>
<dbReference type="PANTHER" id="PTHR15394">
    <property type="entry name" value="SERINE HYDROLASE RBBP9"/>
    <property type="match status" value="1"/>
</dbReference>
<dbReference type="InterPro" id="IPR010662">
    <property type="entry name" value="RBBP9/YdeN"/>
</dbReference>
<dbReference type="RefSeq" id="WP_043802992.1">
    <property type="nucleotide sequence ID" value="NZ_AVCH01000157.1"/>
</dbReference>
<dbReference type="OrthoDB" id="9804993at2"/>
<evidence type="ECO:0000313" key="1">
    <source>
        <dbReference type="EMBL" id="KFN47875.1"/>
    </source>
</evidence>
<dbReference type="GO" id="GO:0016787">
    <property type="term" value="F:hydrolase activity"/>
    <property type="evidence" value="ECO:0007669"/>
    <property type="project" value="InterPro"/>
</dbReference>
<keyword evidence="2" id="KW-1185">Reference proteome</keyword>
<reference evidence="1 2" key="1">
    <citation type="submission" date="2013-09" db="EMBL/GenBank/DDBJ databases">
        <title>Genome sequencing of Arenimonas malthae.</title>
        <authorList>
            <person name="Chen F."/>
            <person name="Wang G."/>
        </authorList>
    </citation>
    <scope>NUCLEOTIDE SEQUENCE [LARGE SCALE GENOMIC DNA]</scope>
    <source>
        <strain evidence="1 2">CC-JY-1</strain>
    </source>
</reference>
<evidence type="ECO:0000313" key="2">
    <source>
        <dbReference type="Proteomes" id="UP000029392"/>
    </source>
</evidence>
<dbReference type="Proteomes" id="UP000029392">
    <property type="component" value="Unassembled WGS sequence"/>
</dbReference>
<name>A0A091BU76_9GAMM</name>
<organism evidence="1 2">
    <name type="scientific">Arenimonas malthae CC-JY-1</name>
    <dbReference type="NCBI Taxonomy" id="1384054"/>
    <lineage>
        <taxon>Bacteria</taxon>
        <taxon>Pseudomonadati</taxon>
        <taxon>Pseudomonadota</taxon>
        <taxon>Gammaproteobacteria</taxon>
        <taxon>Lysobacterales</taxon>
        <taxon>Lysobacteraceae</taxon>
        <taxon>Arenimonas</taxon>
    </lineage>
</organism>
<protein>
    <recommendedName>
        <fullName evidence="3">AB hydrolase-1 domain-containing protein</fullName>
    </recommendedName>
</protein>
<dbReference type="AlphaFoldDB" id="A0A091BU76"/>
<dbReference type="Gene3D" id="3.40.50.1820">
    <property type="entry name" value="alpha/beta hydrolase"/>
    <property type="match status" value="1"/>
</dbReference>
<proteinExistence type="predicted"/>
<dbReference type="SUPFAM" id="SSF53474">
    <property type="entry name" value="alpha/beta-Hydrolases"/>
    <property type="match status" value="1"/>
</dbReference>